<organism evidence="1">
    <name type="scientific">Brassica campestris</name>
    <name type="common">Field mustard</name>
    <dbReference type="NCBI Taxonomy" id="3711"/>
    <lineage>
        <taxon>Eukaryota</taxon>
        <taxon>Viridiplantae</taxon>
        <taxon>Streptophyta</taxon>
        <taxon>Embryophyta</taxon>
        <taxon>Tracheophyta</taxon>
        <taxon>Spermatophyta</taxon>
        <taxon>Magnoliopsida</taxon>
        <taxon>eudicotyledons</taxon>
        <taxon>Gunneridae</taxon>
        <taxon>Pentapetalae</taxon>
        <taxon>rosids</taxon>
        <taxon>malvids</taxon>
        <taxon>Brassicales</taxon>
        <taxon>Brassicaceae</taxon>
        <taxon>Brassiceae</taxon>
        <taxon>Brassica</taxon>
    </lineage>
</organism>
<dbReference type="AlphaFoldDB" id="A0A3P6AR81"/>
<name>A0A3P6AR81_BRACM</name>
<dbReference type="EMBL" id="LR031573">
    <property type="protein sequence ID" value="VDC86608.1"/>
    <property type="molecule type" value="Genomic_DNA"/>
</dbReference>
<sequence>MIPHYSWFGAMKVYQLVNLASIRSQSATAFSVKTLP</sequence>
<proteinExistence type="predicted"/>
<reference evidence="1" key="1">
    <citation type="submission" date="2018-11" db="EMBL/GenBank/DDBJ databases">
        <authorList>
            <consortium name="Genoscope - CEA"/>
            <person name="William W."/>
        </authorList>
    </citation>
    <scope>NUCLEOTIDE SEQUENCE</scope>
</reference>
<protein>
    <submittedName>
        <fullName evidence="1">Uncharacterized protein</fullName>
    </submittedName>
</protein>
<gene>
    <name evidence="1" type="ORF">BRAA02T05901Z</name>
</gene>
<evidence type="ECO:0000313" key="1">
    <source>
        <dbReference type="EMBL" id="VDC86608.1"/>
    </source>
</evidence>
<accession>A0A3P6AR81</accession>